<evidence type="ECO:0000313" key="2">
    <source>
        <dbReference type="EMBL" id="NBE06654.1"/>
    </source>
</evidence>
<comment type="similarity">
    <text evidence="1">Belongs to the UPF0102 family.</text>
</comment>
<keyword evidence="3" id="KW-1185">Reference proteome</keyword>
<dbReference type="InterPro" id="IPR003509">
    <property type="entry name" value="UPF0102_YraN-like"/>
</dbReference>
<dbReference type="EMBL" id="JAAATW010000001">
    <property type="protein sequence ID" value="NBE06654.1"/>
    <property type="molecule type" value="Genomic_DNA"/>
</dbReference>
<evidence type="ECO:0000256" key="1">
    <source>
        <dbReference type="ARBA" id="ARBA00006738"/>
    </source>
</evidence>
<comment type="caution">
    <text evidence="2">The sequence shown here is derived from an EMBL/GenBank/DDBJ whole genome shotgun (WGS) entry which is preliminary data.</text>
</comment>
<gene>
    <name evidence="2" type="ORF">GU920_03860</name>
</gene>
<sequence>MVKARRGQRSHLSGLAAEDQVARAYAREGMPVCARRWRGSAGEIDIVARDGATVVFIEVKQSRTHDEAASHLSAFQMQRIWDAGCEFLAGEPRGCLTEVRIDLALVDGQGRIEILRNVYAA</sequence>
<organism evidence="2 3">
    <name type="scientific">Paragemmobacter ruber</name>
    <dbReference type="NCBI Taxonomy" id="1985673"/>
    <lineage>
        <taxon>Bacteria</taxon>
        <taxon>Pseudomonadati</taxon>
        <taxon>Pseudomonadota</taxon>
        <taxon>Alphaproteobacteria</taxon>
        <taxon>Rhodobacterales</taxon>
        <taxon>Paracoccaceae</taxon>
        <taxon>Paragemmobacter</taxon>
    </lineage>
</organism>
<accession>A0ABW9Y2C7</accession>
<dbReference type="RefSeq" id="WP_161765632.1">
    <property type="nucleotide sequence ID" value="NZ_JAAATW010000001.1"/>
</dbReference>
<dbReference type="Pfam" id="PF02021">
    <property type="entry name" value="UPF0102"/>
    <property type="match status" value="1"/>
</dbReference>
<dbReference type="PANTHER" id="PTHR34039">
    <property type="entry name" value="UPF0102 PROTEIN YRAN"/>
    <property type="match status" value="1"/>
</dbReference>
<dbReference type="Proteomes" id="UP001517376">
    <property type="component" value="Unassembled WGS sequence"/>
</dbReference>
<dbReference type="InterPro" id="IPR011856">
    <property type="entry name" value="tRNA_endonuc-like_dom_sf"/>
</dbReference>
<proteinExistence type="inferred from homology"/>
<reference evidence="3" key="1">
    <citation type="submission" date="2020-01" db="EMBL/GenBank/DDBJ databases">
        <title>Sphingomonas sp. strain CSW-10.</title>
        <authorList>
            <person name="Chen W.-M."/>
        </authorList>
    </citation>
    <scope>NUCLEOTIDE SEQUENCE [LARGE SCALE GENOMIC DNA]</scope>
    <source>
        <strain evidence="3">CCP-1</strain>
    </source>
</reference>
<dbReference type="PANTHER" id="PTHR34039:SF1">
    <property type="entry name" value="UPF0102 PROTEIN YRAN"/>
    <property type="match status" value="1"/>
</dbReference>
<dbReference type="InterPro" id="IPR011335">
    <property type="entry name" value="Restrct_endonuc-II-like"/>
</dbReference>
<dbReference type="SUPFAM" id="SSF52980">
    <property type="entry name" value="Restriction endonuclease-like"/>
    <property type="match status" value="1"/>
</dbReference>
<name>A0ABW9Y2C7_9RHOB</name>
<protein>
    <submittedName>
        <fullName evidence="2">Uncharacterized protein</fullName>
    </submittedName>
</protein>
<dbReference type="Gene3D" id="3.40.1350.10">
    <property type="match status" value="1"/>
</dbReference>
<evidence type="ECO:0000313" key="3">
    <source>
        <dbReference type="Proteomes" id="UP001517376"/>
    </source>
</evidence>